<dbReference type="GO" id="GO:0005737">
    <property type="term" value="C:cytoplasm"/>
    <property type="evidence" value="ECO:0007669"/>
    <property type="project" value="UniProtKB-SubCell"/>
</dbReference>
<protein>
    <recommendedName>
        <fullName evidence="4 10">Ribonuclease H</fullName>
        <shortName evidence="10">RNase H</shortName>
        <ecNumber evidence="4 10">3.1.26.4</ecNumber>
    </recommendedName>
</protein>
<gene>
    <name evidence="10" type="primary">rnhA</name>
    <name evidence="13" type="ordered locus">Mmc1_2115</name>
</gene>
<feature type="binding site" evidence="10">
    <location>
        <position position="217"/>
    </location>
    <ligand>
        <name>Mg(2+)</name>
        <dbReference type="ChEBI" id="CHEBI:18420"/>
        <label>2</label>
    </ligand>
</feature>
<feature type="binding site" evidence="10">
    <location>
        <position position="131"/>
    </location>
    <ligand>
        <name>Mg(2+)</name>
        <dbReference type="ChEBI" id="CHEBI:18420"/>
        <label>1</label>
    </ligand>
</feature>
<keyword evidence="5 10" id="KW-0540">Nuclease</keyword>
<dbReference type="STRING" id="156889.Mmc1_2115"/>
<dbReference type="Proteomes" id="UP000002586">
    <property type="component" value="Chromosome"/>
</dbReference>
<dbReference type="eggNOG" id="COG0328">
    <property type="taxonomic scope" value="Bacteria"/>
</dbReference>
<feature type="domain" description="RNase H type-1" evidence="12">
    <location>
        <begin position="84"/>
        <end position="225"/>
    </location>
</feature>
<dbReference type="InterPro" id="IPR036397">
    <property type="entry name" value="RNaseH_sf"/>
</dbReference>
<evidence type="ECO:0000256" key="1">
    <source>
        <dbReference type="ARBA" id="ARBA00000077"/>
    </source>
</evidence>
<dbReference type="GO" id="GO:0003676">
    <property type="term" value="F:nucleic acid binding"/>
    <property type="evidence" value="ECO:0007669"/>
    <property type="project" value="InterPro"/>
</dbReference>
<dbReference type="GO" id="GO:0000287">
    <property type="term" value="F:magnesium ion binding"/>
    <property type="evidence" value="ECO:0007669"/>
    <property type="project" value="UniProtKB-UniRule"/>
</dbReference>
<dbReference type="Gene3D" id="3.30.420.10">
    <property type="entry name" value="Ribonuclease H-like superfamily/Ribonuclease H"/>
    <property type="match status" value="1"/>
</dbReference>
<keyword evidence="7 10" id="KW-0255">Endonuclease</keyword>
<evidence type="ECO:0000256" key="4">
    <source>
        <dbReference type="ARBA" id="ARBA00012180"/>
    </source>
</evidence>
<comment type="subcellular location">
    <subcellularLocation>
        <location evidence="10">Cytoplasm</location>
    </subcellularLocation>
</comment>
<dbReference type="NCBIfam" id="NF001236">
    <property type="entry name" value="PRK00203.1"/>
    <property type="match status" value="1"/>
</dbReference>
<dbReference type="AlphaFoldDB" id="A0L9H3"/>
<keyword evidence="11" id="KW-0175">Coiled coil</keyword>
<dbReference type="PANTHER" id="PTHR10642:SF26">
    <property type="entry name" value="RIBONUCLEASE H1"/>
    <property type="match status" value="1"/>
</dbReference>
<dbReference type="CDD" id="cd09278">
    <property type="entry name" value="RNase_HI_prokaryote_like"/>
    <property type="match status" value="1"/>
</dbReference>
<dbReference type="InterPro" id="IPR002156">
    <property type="entry name" value="RNaseH_domain"/>
</dbReference>
<dbReference type="KEGG" id="mgm:Mmc1_2115"/>
<comment type="similarity">
    <text evidence="2 10">Belongs to the RNase H family.</text>
</comment>
<evidence type="ECO:0000256" key="11">
    <source>
        <dbReference type="SAM" id="Coils"/>
    </source>
</evidence>
<dbReference type="PROSITE" id="PS50879">
    <property type="entry name" value="RNASE_H_1"/>
    <property type="match status" value="1"/>
</dbReference>
<evidence type="ECO:0000256" key="10">
    <source>
        <dbReference type="HAMAP-Rule" id="MF_00042"/>
    </source>
</evidence>
<reference evidence="14" key="1">
    <citation type="journal article" date="2009" name="Appl. Environ. Microbiol.">
        <title>Complete genome sequence of the chemolithoautotrophic marine magnetotactic coccus strain MC-1.</title>
        <authorList>
            <person name="Schubbe S."/>
            <person name="Williams T.J."/>
            <person name="Xie G."/>
            <person name="Kiss H.E."/>
            <person name="Brettin T.S."/>
            <person name="Martinez D."/>
            <person name="Ross C.A."/>
            <person name="Schuler D."/>
            <person name="Cox B.L."/>
            <person name="Nealson K.H."/>
            <person name="Bazylinski D.A."/>
        </authorList>
    </citation>
    <scope>NUCLEOTIDE SEQUENCE [LARGE SCALE GENOMIC DNA]</scope>
    <source>
        <strain evidence="14">ATCC BAA-1437 / JCM 17883 / MC-1</strain>
    </source>
</reference>
<dbReference type="InterPro" id="IPR012337">
    <property type="entry name" value="RNaseH-like_sf"/>
</dbReference>
<sequence>MTRKEGGKPVPQQTPTLSQRIEALQARMERATAELLTVGKEVQQLLLEAKASCPPSEPAQAEASLLNPPALPPTLNAPLPCLAPDMEIILYTDGACSGNPGPGGWGVHGRYGEQMADQMGWAPQTTNNRMEMLAAIHALEPLPEGSRVKIITDSAYVKDGITKWIHGWKVRGWKKSDGNTVLNVDLWKRLDAARQNRDVTWQWIKGHAGHAGNEQADRLARNAITQGQAGALEPDSAG</sequence>
<dbReference type="GO" id="GO:0004523">
    <property type="term" value="F:RNA-DNA hybrid ribonuclease activity"/>
    <property type="evidence" value="ECO:0007669"/>
    <property type="project" value="UniProtKB-UniRule"/>
</dbReference>
<keyword evidence="6 10" id="KW-0479">Metal-binding</keyword>
<evidence type="ECO:0000256" key="5">
    <source>
        <dbReference type="ARBA" id="ARBA00022722"/>
    </source>
</evidence>
<accession>A0L9H3</accession>
<dbReference type="GO" id="GO:0043137">
    <property type="term" value="P:DNA replication, removal of RNA primer"/>
    <property type="evidence" value="ECO:0007669"/>
    <property type="project" value="TreeGrafter"/>
</dbReference>
<evidence type="ECO:0000313" key="13">
    <source>
        <dbReference type="EMBL" id="ABK44616.1"/>
    </source>
</evidence>
<evidence type="ECO:0000259" key="12">
    <source>
        <dbReference type="PROSITE" id="PS50879"/>
    </source>
</evidence>
<dbReference type="HOGENOM" id="CLU_1164745_0_0_5"/>
<proteinExistence type="inferred from homology"/>
<feature type="binding site" evidence="10">
    <location>
        <position position="93"/>
    </location>
    <ligand>
        <name>Mg(2+)</name>
        <dbReference type="ChEBI" id="CHEBI:18420"/>
        <label>2</label>
    </ligand>
</feature>
<comment type="cofactor">
    <cofactor evidence="10">
        <name>Mg(2+)</name>
        <dbReference type="ChEBI" id="CHEBI:18420"/>
    </cofactor>
    <text evidence="10">Binds 1 Mg(2+) ion per subunit. May bind a second metal ion at a regulatory site, or after substrate binding.</text>
</comment>
<name>A0L9H3_MAGMM</name>
<evidence type="ECO:0000256" key="2">
    <source>
        <dbReference type="ARBA" id="ARBA00005300"/>
    </source>
</evidence>
<dbReference type="Pfam" id="PF00075">
    <property type="entry name" value="RNase_H"/>
    <property type="match status" value="1"/>
</dbReference>
<evidence type="ECO:0000256" key="6">
    <source>
        <dbReference type="ARBA" id="ARBA00022723"/>
    </source>
</evidence>
<dbReference type="HAMAP" id="MF_00042">
    <property type="entry name" value="RNase_H"/>
    <property type="match status" value="1"/>
</dbReference>
<feature type="coiled-coil region" evidence="11">
    <location>
        <begin position="14"/>
        <end position="41"/>
    </location>
</feature>
<evidence type="ECO:0000256" key="7">
    <source>
        <dbReference type="ARBA" id="ARBA00022759"/>
    </source>
</evidence>
<feature type="binding site" evidence="10">
    <location>
        <position position="153"/>
    </location>
    <ligand>
        <name>Mg(2+)</name>
        <dbReference type="ChEBI" id="CHEBI:18420"/>
        <label>1</label>
    </ligand>
</feature>
<keyword evidence="8 10" id="KW-0378">Hydrolase</keyword>
<comment type="function">
    <text evidence="10">Endonuclease that specifically degrades the RNA of RNA-DNA hybrids.</text>
</comment>
<evidence type="ECO:0000256" key="8">
    <source>
        <dbReference type="ARBA" id="ARBA00022801"/>
    </source>
</evidence>
<reference evidence="13 14" key="2">
    <citation type="journal article" date="2012" name="Int. J. Syst. Evol. Microbiol.">
        <title>Magnetococcus marinus gen. nov., sp. nov., a marine, magnetotactic bacterium that represents a novel lineage (Magnetococcaceae fam. nov.; Magnetococcales ord. nov.) at the base of the Alphaproteobacteria.</title>
        <authorList>
            <person name="Bazylinski D.A."/>
            <person name="Williams T.J."/>
            <person name="Lefevre C.T."/>
            <person name="Berg R.J."/>
            <person name="Zhang C.L."/>
            <person name="Bowser S.S."/>
            <person name="Dean A.J."/>
            <person name="Beveridge T.J."/>
        </authorList>
    </citation>
    <scope>NUCLEOTIDE SEQUENCE [LARGE SCALE GENOMIC DNA]</scope>
    <source>
        <strain evidence="14">ATCC BAA-1437 / JCM 17883 / MC-1</strain>
    </source>
</reference>
<dbReference type="InterPro" id="IPR050092">
    <property type="entry name" value="RNase_H"/>
</dbReference>
<organism evidence="13 14">
    <name type="scientific">Magnetococcus marinus (strain ATCC BAA-1437 / JCM 17883 / MC-1)</name>
    <dbReference type="NCBI Taxonomy" id="156889"/>
    <lineage>
        <taxon>Bacteria</taxon>
        <taxon>Pseudomonadati</taxon>
        <taxon>Pseudomonadota</taxon>
        <taxon>Magnetococcia</taxon>
        <taxon>Magnetococcales</taxon>
        <taxon>Magnetococcaceae</taxon>
        <taxon>Magnetococcus</taxon>
    </lineage>
</organism>
<evidence type="ECO:0000313" key="14">
    <source>
        <dbReference type="Proteomes" id="UP000002586"/>
    </source>
</evidence>
<evidence type="ECO:0000256" key="9">
    <source>
        <dbReference type="ARBA" id="ARBA00022842"/>
    </source>
</evidence>
<evidence type="ECO:0000256" key="3">
    <source>
        <dbReference type="ARBA" id="ARBA00011245"/>
    </source>
</evidence>
<dbReference type="InterPro" id="IPR022892">
    <property type="entry name" value="RNaseHI"/>
</dbReference>
<keyword evidence="10" id="KW-0963">Cytoplasm</keyword>
<dbReference type="EMBL" id="CP000471">
    <property type="protein sequence ID" value="ABK44616.1"/>
    <property type="molecule type" value="Genomic_DNA"/>
</dbReference>
<comment type="subunit">
    <text evidence="3 10">Monomer.</text>
</comment>
<dbReference type="EC" id="3.1.26.4" evidence="4 10"/>
<dbReference type="PANTHER" id="PTHR10642">
    <property type="entry name" value="RIBONUCLEASE H1"/>
    <property type="match status" value="1"/>
</dbReference>
<dbReference type="SUPFAM" id="SSF53098">
    <property type="entry name" value="Ribonuclease H-like"/>
    <property type="match status" value="1"/>
</dbReference>
<keyword evidence="9 10" id="KW-0460">Magnesium</keyword>
<comment type="catalytic activity">
    <reaction evidence="1 10">
        <text>Endonucleolytic cleavage to 5'-phosphomonoester.</text>
        <dbReference type="EC" id="3.1.26.4"/>
    </reaction>
</comment>
<feature type="binding site" evidence="10">
    <location>
        <position position="93"/>
    </location>
    <ligand>
        <name>Mg(2+)</name>
        <dbReference type="ChEBI" id="CHEBI:18420"/>
        <label>1</label>
    </ligand>
</feature>
<keyword evidence="14" id="KW-1185">Reference proteome</keyword>